<dbReference type="AlphaFoldDB" id="A0A229Y3U7"/>
<protein>
    <submittedName>
        <fullName evidence="2">Uncharacterized protein</fullName>
    </submittedName>
</protein>
<sequence>MKIKLFVSQLGSALFIGTVILVTPYWVAEMYLNSAYFNGLGNDSFTFTRPWEVVVRDGWWIFTACWLTYSIKTGYNVTLVELVKISSRFGILLLCMILSIVFMFVDVAVTVGHVFKDKGVNPFWKPYIIFKCASDVIFLDDFKQVVDRLVMHTVAMNTFPDGSGMRPRQSVQPAALRDIDLETSH</sequence>
<keyword evidence="1" id="KW-1133">Transmembrane helix</keyword>
<dbReference type="Proteomes" id="UP000813423">
    <property type="component" value="Unassembled WGS sequence"/>
</dbReference>
<feature type="transmembrane region" description="Helical" evidence="1">
    <location>
        <begin position="91"/>
        <end position="115"/>
    </location>
</feature>
<name>A0A229Y3U7_ASPFM</name>
<evidence type="ECO:0000313" key="2">
    <source>
        <dbReference type="EMBL" id="KAH1911632.1"/>
    </source>
</evidence>
<keyword evidence="1" id="KW-0472">Membrane</keyword>
<gene>
    <name evidence="2" type="ORF">KXV57_000016</name>
</gene>
<evidence type="ECO:0000256" key="1">
    <source>
        <dbReference type="SAM" id="Phobius"/>
    </source>
</evidence>
<dbReference type="EMBL" id="JAIBSC010000001">
    <property type="protein sequence ID" value="KAH1911632.1"/>
    <property type="molecule type" value="Genomic_DNA"/>
</dbReference>
<keyword evidence="1" id="KW-0812">Transmembrane</keyword>
<proteinExistence type="predicted"/>
<reference evidence="2" key="1">
    <citation type="submission" date="2021-08" db="EMBL/GenBank/DDBJ databases">
        <title>Global Aspergillus fumigatus from environmental and clinical sources.</title>
        <authorList>
            <person name="Barber A."/>
            <person name="Sae-Ong T."/>
        </authorList>
    </citation>
    <scope>NUCLEOTIDE SEQUENCE</scope>
    <source>
        <strain evidence="2">NRZ-2016-071</strain>
    </source>
</reference>
<evidence type="ECO:0000313" key="3">
    <source>
        <dbReference type="Proteomes" id="UP000813423"/>
    </source>
</evidence>
<comment type="caution">
    <text evidence="2">The sequence shown here is derived from an EMBL/GenBank/DDBJ whole genome shotgun (WGS) entry which is preliminary data.</text>
</comment>
<organism evidence="2 3">
    <name type="scientific">Aspergillus fumigatus</name>
    <name type="common">Neosartorya fumigata</name>
    <dbReference type="NCBI Taxonomy" id="746128"/>
    <lineage>
        <taxon>Eukaryota</taxon>
        <taxon>Fungi</taxon>
        <taxon>Dikarya</taxon>
        <taxon>Ascomycota</taxon>
        <taxon>Pezizomycotina</taxon>
        <taxon>Eurotiomycetes</taxon>
        <taxon>Eurotiomycetidae</taxon>
        <taxon>Eurotiales</taxon>
        <taxon>Aspergillaceae</taxon>
        <taxon>Aspergillus</taxon>
        <taxon>Aspergillus subgen. Fumigati</taxon>
    </lineage>
</organism>
<feature type="transmembrane region" description="Helical" evidence="1">
    <location>
        <begin position="59"/>
        <end position="79"/>
    </location>
</feature>
<feature type="transmembrane region" description="Helical" evidence="1">
    <location>
        <begin position="7"/>
        <end position="27"/>
    </location>
</feature>
<accession>A0A229Y3U7</accession>
<dbReference type="PANTHER" id="PTHR42029:SF3">
    <property type="entry name" value="AN04G07800"/>
    <property type="match status" value="1"/>
</dbReference>
<dbReference type="PANTHER" id="PTHR42029">
    <property type="entry name" value="AN04G07800"/>
    <property type="match status" value="1"/>
</dbReference>